<dbReference type="PRINTS" id="PR00739">
    <property type="entry name" value="GLHYDRLASE26"/>
</dbReference>
<feature type="non-terminal residue" evidence="5">
    <location>
        <position position="1"/>
    </location>
</feature>
<accession>A0A5J4PBK1</accession>
<dbReference type="PANTHER" id="PTHR40079">
    <property type="entry name" value="MANNAN ENDO-1,4-BETA-MANNOSIDASE E-RELATED"/>
    <property type="match status" value="1"/>
</dbReference>
<organism evidence="5">
    <name type="scientific">termite gut metagenome</name>
    <dbReference type="NCBI Taxonomy" id="433724"/>
    <lineage>
        <taxon>unclassified sequences</taxon>
        <taxon>metagenomes</taxon>
        <taxon>organismal metagenomes</taxon>
    </lineage>
</organism>
<gene>
    <name evidence="5" type="ORF">EZS27_041956</name>
</gene>
<evidence type="ECO:0000313" key="5">
    <source>
        <dbReference type="EMBL" id="KAA6306388.1"/>
    </source>
</evidence>
<keyword evidence="2 5" id="KW-0378">Hydrolase</keyword>
<evidence type="ECO:0000259" key="4">
    <source>
        <dbReference type="PROSITE" id="PS51764"/>
    </source>
</evidence>
<dbReference type="Gene3D" id="3.20.20.80">
    <property type="entry name" value="Glycosidases"/>
    <property type="match status" value="1"/>
</dbReference>
<dbReference type="InterPro" id="IPR017853">
    <property type="entry name" value="GH"/>
</dbReference>
<sequence>KQLQDAHVPVLWRPFHEMNGVWFWWCNKPGENGFKKLWIAMYNYFTHHHGLNNLLWVWNTNAPRDIPGDEAGPYEDFFPGVDYVDVLAADVYRRDWKQSHHDDLLKLGGGKLITLGEVGEVPNAEIYKAQPSWSWFMVWGYCVYDFRSGSRDSNPAVKDIYDNPQSLTLDKIDFSGNTYNNSSLKIN</sequence>
<comment type="caution">
    <text evidence="5">The sequence shown here is derived from an EMBL/GenBank/DDBJ whole genome shotgun (WGS) entry which is preliminary data.</text>
</comment>
<dbReference type="InterPro" id="IPR022790">
    <property type="entry name" value="GH26_dom"/>
</dbReference>
<dbReference type="EMBL" id="SNRY01009951">
    <property type="protein sequence ID" value="KAA6306388.1"/>
    <property type="molecule type" value="Genomic_DNA"/>
</dbReference>
<evidence type="ECO:0000256" key="3">
    <source>
        <dbReference type="ARBA" id="ARBA00023295"/>
    </source>
</evidence>
<evidence type="ECO:0000256" key="2">
    <source>
        <dbReference type="ARBA" id="ARBA00022801"/>
    </source>
</evidence>
<reference evidence="5" key="1">
    <citation type="submission" date="2019-03" db="EMBL/GenBank/DDBJ databases">
        <title>Single cell metagenomics reveals metabolic interactions within the superorganism composed of flagellate Streblomastix strix and complex community of Bacteroidetes bacteria on its surface.</title>
        <authorList>
            <person name="Treitli S.C."/>
            <person name="Kolisko M."/>
            <person name="Husnik F."/>
            <person name="Keeling P."/>
            <person name="Hampl V."/>
        </authorList>
    </citation>
    <scope>NUCLEOTIDE SEQUENCE</scope>
    <source>
        <strain evidence="5">STM</strain>
    </source>
</reference>
<dbReference type="InterPro" id="IPR000805">
    <property type="entry name" value="Glyco_hydro_26"/>
</dbReference>
<evidence type="ECO:0000256" key="1">
    <source>
        <dbReference type="ARBA" id="ARBA00007754"/>
    </source>
</evidence>
<protein>
    <submittedName>
        <fullName evidence="5">Mannan Endo-1 4-beta-mannosidase</fullName>
        <ecNumber evidence="5">3.2.1.78</ecNumber>
    </submittedName>
</protein>
<name>A0A5J4PBK1_9ZZZZ</name>
<dbReference type="SUPFAM" id="SSF51445">
    <property type="entry name" value="(Trans)glycosidases"/>
    <property type="match status" value="1"/>
</dbReference>
<dbReference type="Pfam" id="PF02156">
    <property type="entry name" value="Glyco_hydro_26"/>
    <property type="match status" value="1"/>
</dbReference>
<feature type="domain" description="GH26" evidence="4">
    <location>
        <begin position="1"/>
        <end position="170"/>
    </location>
</feature>
<dbReference type="PANTHER" id="PTHR40079:SF4">
    <property type="entry name" value="GH26 DOMAIN-CONTAINING PROTEIN-RELATED"/>
    <property type="match status" value="1"/>
</dbReference>
<dbReference type="GO" id="GO:0016985">
    <property type="term" value="F:mannan endo-1,4-beta-mannosidase activity"/>
    <property type="evidence" value="ECO:0007669"/>
    <property type="project" value="UniProtKB-EC"/>
</dbReference>
<dbReference type="PROSITE" id="PS51764">
    <property type="entry name" value="GH26"/>
    <property type="match status" value="1"/>
</dbReference>
<proteinExistence type="inferred from homology"/>
<keyword evidence="3 5" id="KW-0326">Glycosidase</keyword>
<dbReference type="EC" id="3.2.1.78" evidence="5"/>
<dbReference type="AlphaFoldDB" id="A0A5J4PBK1"/>
<comment type="similarity">
    <text evidence="1">Belongs to the glycosyl hydrolase 26 family.</text>
</comment>
<dbReference type="GO" id="GO:0006080">
    <property type="term" value="P:substituted mannan metabolic process"/>
    <property type="evidence" value="ECO:0007669"/>
    <property type="project" value="InterPro"/>
</dbReference>